<dbReference type="InterPro" id="IPR012910">
    <property type="entry name" value="Plug_dom"/>
</dbReference>
<dbReference type="SUPFAM" id="SSF56935">
    <property type="entry name" value="Porins"/>
    <property type="match status" value="1"/>
</dbReference>
<keyword evidence="5 12" id="KW-0732">Signal</keyword>
<dbReference type="Pfam" id="PF07715">
    <property type="entry name" value="Plug"/>
    <property type="match status" value="1"/>
</dbReference>
<evidence type="ECO:0000259" key="14">
    <source>
        <dbReference type="Pfam" id="PF07715"/>
    </source>
</evidence>
<evidence type="ECO:0000256" key="6">
    <source>
        <dbReference type="ARBA" id="ARBA00023077"/>
    </source>
</evidence>
<evidence type="ECO:0000256" key="1">
    <source>
        <dbReference type="ARBA" id="ARBA00004571"/>
    </source>
</evidence>
<dbReference type="InterPro" id="IPR037066">
    <property type="entry name" value="Plug_dom_sf"/>
</dbReference>
<evidence type="ECO:0000256" key="9">
    <source>
        <dbReference type="PROSITE-ProRule" id="PRU01360"/>
    </source>
</evidence>
<keyword evidence="3 9" id="KW-1134">Transmembrane beta strand</keyword>
<evidence type="ECO:0000256" key="5">
    <source>
        <dbReference type="ARBA" id="ARBA00022729"/>
    </source>
</evidence>
<evidence type="ECO:0000256" key="8">
    <source>
        <dbReference type="ARBA" id="ARBA00023237"/>
    </source>
</evidence>
<dbReference type="InterPro" id="IPR010917">
    <property type="entry name" value="TonB_rcpt_CS"/>
</dbReference>
<dbReference type="InterPro" id="IPR039426">
    <property type="entry name" value="TonB-dep_rcpt-like"/>
</dbReference>
<dbReference type="RefSeq" id="WP_039608730.1">
    <property type="nucleotide sequence ID" value="NZ_JWIC01000004.1"/>
</dbReference>
<keyword evidence="15" id="KW-0675">Receptor</keyword>
<dbReference type="PROSITE" id="PS52016">
    <property type="entry name" value="TONB_DEPENDENT_REC_3"/>
    <property type="match status" value="1"/>
</dbReference>
<evidence type="ECO:0000313" key="16">
    <source>
        <dbReference type="Proteomes" id="UP000031327"/>
    </source>
</evidence>
<dbReference type="GO" id="GO:0009279">
    <property type="term" value="C:cell outer membrane"/>
    <property type="evidence" value="ECO:0007669"/>
    <property type="project" value="UniProtKB-SubCell"/>
</dbReference>
<evidence type="ECO:0000256" key="7">
    <source>
        <dbReference type="ARBA" id="ARBA00023136"/>
    </source>
</evidence>
<keyword evidence="4 9" id="KW-0812">Transmembrane</keyword>
<dbReference type="Proteomes" id="UP000031327">
    <property type="component" value="Unassembled WGS sequence"/>
</dbReference>
<comment type="subcellular location">
    <subcellularLocation>
        <location evidence="1 9">Cell outer membrane</location>
        <topology evidence="1 9">Multi-pass membrane protein</topology>
    </subcellularLocation>
</comment>
<keyword evidence="8 9" id="KW-0998">Cell outer membrane</keyword>
<evidence type="ECO:0000256" key="11">
    <source>
        <dbReference type="RuleBase" id="RU003357"/>
    </source>
</evidence>
<dbReference type="Pfam" id="PF00593">
    <property type="entry name" value="TonB_dep_Rec_b-barrel"/>
    <property type="match status" value="1"/>
</dbReference>
<dbReference type="Gene3D" id="2.40.170.20">
    <property type="entry name" value="TonB-dependent receptor, beta-barrel domain"/>
    <property type="match status" value="1"/>
</dbReference>
<feature type="domain" description="TonB-dependent receptor plug" evidence="14">
    <location>
        <begin position="45"/>
        <end position="155"/>
    </location>
</feature>
<dbReference type="PANTHER" id="PTHR30442">
    <property type="entry name" value="IRON III DICITRATE TRANSPORT PROTEIN FECA"/>
    <property type="match status" value="1"/>
</dbReference>
<dbReference type="InterPro" id="IPR036942">
    <property type="entry name" value="Beta-barrel_TonB_sf"/>
</dbReference>
<dbReference type="PANTHER" id="PTHR30442:SF0">
    <property type="entry name" value="FE(3+) DICITRATE TRANSPORT PROTEIN FECA"/>
    <property type="match status" value="1"/>
</dbReference>
<accession>A0A0C1QCT0</accession>
<sequence>MTKYTRMNKSLLAMAVAVALPSAYADETAKDDIEHIQIISHYDKLRTEAGSATLLTEEQLGEYEYDDIHRVLSSVPGVNIREEDGYGLRPNIGFRGVTPERSKKITIMEDGVLIGPAPYSAPAAYYFPQTTRMTAVEVFKGPAAIKHGPQTIAGALNLVTRSVPEFTEGAIDIAAGGDGYTKAHGYFGSVVNNIGFLVEAVNVQADGFKELDGGGDTGFDKNDILAKFNYRLQQGDIEHNFGLKLSYADEISDETYLGLTEADFAENPYRRYAATAPAKMDTQHQQVMFTHSMNTDNLSLTTRLYRNDYERAWLKLNSVEGKSPQEILLNPEAEDNQRLYEILKGEQDSVVPGAANFLTMGTNDREYYSQGLQVDGDFAFKLFDLNHDLSFGVRFHEDEIERKHFEESYEMKSGVSSLVENSKRFTSLNTEHTEAWSVYVEDKIKFDALTLGVGVRGEIMDMHYQNNSNPNDWLDKTTRIWLPGLSGFYQLSEDSGLLFGVHRGFSPASPAQSSEIEIEKSTNYEFGGRFNDGVTEFEVVSFFNDYSNLKESCGQSNCGDSTQQDAEFNGGAAHVYGLEAQFSQRYPLNLQLDIPYSLVYTYTKGEFKNDRRTTFAQWGEVRSGDPLPYLPEHQVSFNIGLSAEKWRTSLAIKYIGSMPEAAGRSWVDGTQEFTLYLEGQEVPSSTTVDLSASYDFADYGQVYLKVDNLLDEDKIVSRRPYGARPGKPRQVTVGYKYAF</sequence>
<dbReference type="PROSITE" id="PS01156">
    <property type="entry name" value="TONB_DEPENDENT_REC_2"/>
    <property type="match status" value="1"/>
</dbReference>
<comment type="caution">
    <text evidence="15">The sequence shown here is derived from an EMBL/GenBank/DDBJ whole genome shotgun (WGS) entry which is preliminary data.</text>
</comment>
<evidence type="ECO:0000256" key="12">
    <source>
        <dbReference type="SAM" id="SignalP"/>
    </source>
</evidence>
<name>A0A0C1QCT0_9GAMM</name>
<dbReference type="GO" id="GO:0033214">
    <property type="term" value="P:siderophore-iron import into cell"/>
    <property type="evidence" value="ECO:0007669"/>
    <property type="project" value="TreeGrafter"/>
</dbReference>
<feature type="chain" id="PRO_5002151124" evidence="12">
    <location>
        <begin position="26"/>
        <end position="739"/>
    </location>
</feature>
<feature type="domain" description="TonB-dependent receptor-like beta-barrel" evidence="13">
    <location>
        <begin position="219"/>
        <end position="709"/>
    </location>
</feature>
<reference evidence="15 16" key="1">
    <citation type="submission" date="2014-12" db="EMBL/GenBank/DDBJ databases">
        <title>Draft Genome Sequence of Pseudoalteromonas luteoviolacea HI1.</title>
        <authorList>
            <person name="Asahina A.Y."/>
            <person name="Hadfield M.G."/>
        </authorList>
    </citation>
    <scope>NUCLEOTIDE SEQUENCE [LARGE SCALE GENOMIC DNA]</scope>
    <source>
        <strain evidence="15 16">HI1</strain>
    </source>
</reference>
<dbReference type="AlphaFoldDB" id="A0A0C1QCT0"/>
<evidence type="ECO:0000259" key="13">
    <source>
        <dbReference type="Pfam" id="PF00593"/>
    </source>
</evidence>
<evidence type="ECO:0000256" key="3">
    <source>
        <dbReference type="ARBA" id="ARBA00022452"/>
    </source>
</evidence>
<protein>
    <submittedName>
        <fullName evidence="15">TonB-dependent receptor</fullName>
    </submittedName>
</protein>
<feature type="short sequence motif" description="TonB C-terminal box" evidence="10">
    <location>
        <begin position="722"/>
        <end position="739"/>
    </location>
</feature>
<dbReference type="EMBL" id="JWIC01000004">
    <property type="protein sequence ID" value="KID58441.1"/>
    <property type="molecule type" value="Genomic_DNA"/>
</dbReference>
<evidence type="ECO:0000313" key="15">
    <source>
        <dbReference type="EMBL" id="KID58441.1"/>
    </source>
</evidence>
<dbReference type="OrthoDB" id="9760494at2"/>
<keyword evidence="6 11" id="KW-0798">TonB box</keyword>
<feature type="signal peptide" evidence="12">
    <location>
        <begin position="1"/>
        <end position="25"/>
    </location>
</feature>
<keyword evidence="7 9" id="KW-0472">Membrane</keyword>
<evidence type="ECO:0000256" key="2">
    <source>
        <dbReference type="ARBA" id="ARBA00022448"/>
    </source>
</evidence>
<dbReference type="InterPro" id="IPR000531">
    <property type="entry name" value="Beta-barrel_TonB"/>
</dbReference>
<proteinExistence type="inferred from homology"/>
<evidence type="ECO:0000256" key="10">
    <source>
        <dbReference type="PROSITE-ProRule" id="PRU10144"/>
    </source>
</evidence>
<keyword evidence="2 9" id="KW-0813">Transport</keyword>
<evidence type="ECO:0000256" key="4">
    <source>
        <dbReference type="ARBA" id="ARBA00022692"/>
    </source>
</evidence>
<organism evidence="15 16">
    <name type="scientific">Pseudoalteromonas luteoviolacea</name>
    <dbReference type="NCBI Taxonomy" id="43657"/>
    <lineage>
        <taxon>Bacteria</taxon>
        <taxon>Pseudomonadati</taxon>
        <taxon>Pseudomonadota</taxon>
        <taxon>Gammaproteobacteria</taxon>
        <taxon>Alteromonadales</taxon>
        <taxon>Pseudoalteromonadaceae</taxon>
        <taxon>Pseudoalteromonas</taxon>
    </lineage>
</organism>
<dbReference type="Gene3D" id="2.170.130.10">
    <property type="entry name" value="TonB-dependent receptor, plug domain"/>
    <property type="match status" value="1"/>
</dbReference>
<comment type="similarity">
    <text evidence="9 11">Belongs to the TonB-dependent receptor family.</text>
</comment>
<gene>
    <name evidence="15" type="ORF">JF50_07185</name>
</gene>